<keyword evidence="7 8" id="KW-0411">Iron-sulfur</keyword>
<feature type="binding site" evidence="8">
    <location>
        <position position="384"/>
    </location>
    <ligand>
        <name>[4Fe-4S] cluster</name>
        <dbReference type="ChEBI" id="CHEBI:49883"/>
        <label>1</label>
    </ligand>
</feature>
<dbReference type="HAMAP" id="MF_00461">
    <property type="entry name" value="RsxC_RnfC"/>
    <property type="match status" value="1"/>
</dbReference>
<dbReference type="InterPro" id="IPR019554">
    <property type="entry name" value="Soluble_ligand-bd"/>
</dbReference>
<organism evidence="11 12">
    <name type="scientific">Halopseudomonas sabulinigri</name>
    <dbReference type="NCBI Taxonomy" id="472181"/>
    <lineage>
        <taxon>Bacteria</taxon>
        <taxon>Pseudomonadati</taxon>
        <taxon>Pseudomonadota</taxon>
        <taxon>Gammaproteobacteria</taxon>
        <taxon>Pseudomonadales</taxon>
        <taxon>Pseudomonadaceae</taxon>
        <taxon>Halopseudomonas</taxon>
    </lineage>
</organism>
<evidence type="ECO:0000256" key="9">
    <source>
        <dbReference type="SAM" id="MobiDB-lite"/>
    </source>
</evidence>
<dbReference type="GO" id="GO:0046872">
    <property type="term" value="F:metal ion binding"/>
    <property type="evidence" value="ECO:0007669"/>
    <property type="project" value="UniProtKB-KW"/>
</dbReference>
<dbReference type="Gene3D" id="3.30.70.20">
    <property type="match status" value="1"/>
</dbReference>
<dbReference type="InterPro" id="IPR011538">
    <property type="entry name" value="Nuo51_FMN-bd"/>
</dbReference>
<dbReference type="SUPFAM" id="SSF46548">
    <property type="entry name" value="alpha-helical ferredoxin"/>
    <property type="match status" value="1"/>
</dbReference>
<feature type="region of interest" description="Disordered" evidence="9">
    <location>
        <begin position="638"/>
        <end position="659"/>
    </location>
</feature>
<feature type="region of interest" description="Disordered" evidence="9">
    <location>
        <begin position="450"/>
        <end position="532"/>
    </location>
</feature>
<comment type="function">
    <text evidence="8">Part of a membrane-bound complex that couples electron transfer with translocation of ions across the membrane.</text>
</comment>
<feature type="binding site" evidence="8">
    <location>
        <position position="423"/>
    </location>
    <ligand>
        <name>[4Fe-4S] cluster</name>
        <dbReference type="ChEBI" id="CHEBI:49883"/>
        <label>2</label>
    </ligand>
</feature>
<feature type="compositionally biased region" description="Basic and acidic residues" evidence="9">
    <location>
        <begin position="723"/>
        <end position="740"/>
    </location>
</feature>
<dbReference type="Pfam" id="PF13375">
    <property type="entry name" value="RnfC_N"/>
    <property type="match status" value="1"/>
</dbReference>
<dbReference type="InterPro" id="IPR026902">
    <property type="entry name" value="RnfC_N"/>
</dbReference>
<dbReference type="InterPro" id="IPR010208">
    <property type="entry name" value="Ion_transpt_RnfC/RsxC"/>
</dbReference>
<name>A0A1H1LMT8_9GAMM</name>
<feature type="binding site" evidence="8">
    <location>
        <position position="427"/>
    </location>
    <ligand>
        <name>[4Fe-4S] cluster</name>
        <dbReference type="ChEBI" id="CHEBI:49883"/>
        <label>1</label>
    </ligand>
</feature>
<dbReference type="EMBL" id="LT629763">
    <property type="protein sequence ID" value="SDR75841.1"/>
    <property type="molecule type" value="Genomic_DNA"/>
</dbReference>
<protein>
    <recommendedName>
        <fullName evidence="8">Ion-translocating oxidoreductase complex subunit C</fullName>
        <ecNumber evidence="8">7.-.-.-</ecNumber>
    </recommendedName>
    <alternativeName>
        <fullName evidence="8">Rnf electron transport complex subunit C</fullName>
    </alternativeName>
</protein>
<feature type="binding site" evidence="8">
    <location>
        <position position="417"/>
    </location>
    <ligand>
        <name>[4Fe-4S] cluster</name>
        <dbReference type="ChEBI" id="CHEBI:49883"/>
        <label>2</label>
    </ligand>
</feature>
<evidence type="ECO:0000259" key="10">
    <source>
        <dbReference type="PROSITE" id="PS51379"/>
    </source>
</evidence>
<feature type="compositionally biased region" description="Low complexity" evidence="9">
    <location>
        <begin position="587"/>
        <end position="598"/>
    </location>
</feature>
<dbReference type="AlphaFoldDB" id="A0A1H1LMT8"/>
<evidence type="ECO:0000256" key="5">
    <source>
        <dbReference type="ARBA" id="ARBA00022982"/>
    </source>
</evidence>
<dbReference type="GO" id="GO:0051539">
    <property type="term" value="F:4 iron, 4 sulfur cluster binding"/>
    <property type="evidence" value="ECO:0007669"/>
    <property type="project" value="UniProtKB-KW"/>
</dbReference>
<keyword evidence="8" id="KW-1278">Translocase</keyword>
<feature type="binding site" evidence="8">
    <location>
        <position position="388"/>
    </location>
    <ligand>
        <name>[4Fe-4S] cluster</name>
        <dbReference type="ChEBI" id="CHEBI:49883"/>
        <label>2</label>
    </ligand>
</feature>
<comment type="similarity">
    <text evidence="8">Belongs to the 4Fe4S bacterial-type ferredoxin family. RnfC subfamily.</text>
</comment>
<evidence type="ECO:0000256" key="1">
    <source>
        <dbReference type="ARBA" id="ARBA00022448"/>
    </source>
</evidence>
<dbReference type="SUPFAM" id="SSF142019">
    <property type="entry name" value="Nqo1 FMN-binding domain-like"/>
    <property type="match status" value="1"/>
</dbReference>
<dbReference type="STRING" id="472181.SAMN05216271_0299"/>
<dbReference type="EC" id="7.-.-.-" evidence="8"/>
<evidence type="ECO:0000313" key="11">
    <source>
        <dbReference type="EMBL" id="SDR75841.1"/>
    </source>
</evidence>
<dbReference type="NCBIfam" id="TIGR01945">
    <property type="entry name" value="rnfC"/>
    <property type="match status" value="1"/>
</dbReference>
<dbReference type="InterPro" id="IPR017896">
    <property type="entry name" value="4Fe4S_Fe-S-bd"/>
</dbReference>
<dbReference type="RefSeq" id="WP_092283183.1">
    <property type="nucleotide sequence ID" value="NZ_LT629763.1"/>
</dbReference>
<gene>
    <name evidence="8" type="primary">rnfC</name>
    <name evidence="11" type="ORF">SAMN05216271_0299</name>
</gene>
<evidence type="ECO:0000256" key="3">
    <source>
        <dbReference type="ARBA" id="ARBA00022723"/>
    </source>
</evidence>
<dbReference type="Pfam" id="PF12838">
    <property type="entry name" value="Fer4_7"/>
    <property type="match status" value="1"/>
</dbReference>
<dbReference type="NCBIfam" id="NF003454">
    <property type="entry name" value="PRK05035.1"/>
    <property type="match status" value="1"/>
</dbReference>
<keyword evidence="8" id="KW-1003">Cell membrane</keyword>
<feature type="region of interest" description="Disordered" evidence="9">
    <location>
        <begin position="678"/>
        <end position="774"/>
    </location>
</feature>
<dbReference type="Gene3D" id="3.40.50.11540">
    <property type="entry name" value="NADH-ubiquinone oxidoreductase 51kDa subunit"/>
    <property type="match status" value="1"/>
</dbReference>
<dbReference type="Pfam" id="PF01512">
    <property type="entry name" value="Complex1_51K"/>
    <property type="match status" value="1"/>
</dbReference>
<evidence type="ECO:0000256" key="4">
    <source>
        <dbReference type="ARBA" id="ARBA00022737"/>
    </source>
</evidence>
<dbReference type="OrthoDB" id="9767754at2"/>
<dbReference type="InterPro" id="IPR017900">
    <property type="entry name" value="4Fe4S_Fe_S_CS"/>
</dbReference>
<keyword evidence="8" id="KW-0472">Membrane</keyword>
<evidence type="ECO:0000256" key="7">
    <source>
        <dbReference type="ARBA" id="ARBA00023014"/>
    </source>
</evidence>
<comment type="subcellular location">
    <subcellularLocation>
        <location evidence="8">Cell inner membrane</location>
        <topology evidence="8">Peripheral membrane protein</topology>
    </subcellularLocation>
</comment>
<keyword evidence="2 8" id="KW-0004">4Fe-4S</keyword>
<dbReference type="PROSITE" id="PS51379">
    <property type="entry name" value="4FE4S_FER_2"/>
    <property type="match status" value="2"/>
</dbReference>
<evidence type="ECO:0000256" key="2">
    <source>
        <dbReference type="ARBA" id="ARBA00022485"/>
    </source>
</evidence>
<dbReference type="PANTHER" id="PTHR43034:SF2">
    <property type="entry name" value="ION-TRANSLOCATING OXIDOREDUCTASE COMPLEX SUBUNIT C"/>
    <property type="match status" value="1"/>
</dbReference>
<dbReference type="PROSITE" id="PS00198">
    <property type="entry name" value="4FE4S_FER_1"/>
    <property type="match status" value="1"/>
</dbReference>
<dbReference type="GO" id="GO:0022900">
    <property type="term" value="P:electron transport chain"/>
    <property type="evidence" value="ECO:0007669"/>
    <property type="project" value="UniProtKB-UniRule"/>
</dbReference>
<keyword evidence="4 8" id="KW-0677">Repeat</keyword>
<feature type="binding site" evidence="8">
    <location>
        <position position="378"/>
    </location>
    <ligand>
        <name>[4Fe-4S] cluster</name>
        <dbReference type="ChEBI" id="CHEBI:49883"/>
        <label>1</label>
    </ligand>
</feature>
<feature type="compositionally biased region" description="Low complexity" evidence="9">
    <location>
        <begin position="498"/>
        <end position="513"/>
    </location>
</feature>
<accession>A0A1H1LMT8</accession>
<dbReference type="Pfam" id="PF10531">
    <property type="entry name" value="SLBB"/>
    <property type="match status" value="1"/>
</dbReference>
<reference evidence="12" key="1">
    <citation type="submission" date="2016-10" db="EMBL/GenBank/DDBJ databases">
        <authorList>
            <person name="Varghese N."/>
            <person name="Submissions S."/>
        </authorList>
    </citation>
    <scope>NUCLEOTIDE SEQUENCE [LARGE SCALE GENOMIC DNA]</scope>
    <source>
        <strain evidence="12">JCM 14963</strain>
    </source>
</reference>
<comment type="subunit">
    <text evidence="8">The complex is composed of six subunits: RnfA, RnfB, RnfC, RnfD, RnfE and RnfG.</text>
</comment>
<feature type="compositionally biased region" description="Polar residues" evidence="9">
    <location>
        <begin position="522"/>
        <end position="531"/>
    </location>
</feature>
<feature type="region of interest" description="Disordered" evidence="9">
    <location>
        <begin position="549"/>
        <end position="600"/>
    </location>
</feature>
<keyword evidence="6 8" id="KW-0408">Iron</keyword>
<dbReference type="GO" id="GO:0009055">
    <property type="term" value="F:electron transfer activity"/>
    <property type="evidence" value="ECO:0007669"/>
    <property type="project" value="InterPro"/>
</dbReference>
<keyword evidence="5 8" id="KW-0249">Electron transport</keyword>
<proteinExistence type="inferred from homology"/>
<keyword evidence="8" id="KW-0997">Cell inner membrane</keyword>
<dbReference type="InterPro" id="IPR037225">
    <property type="entry name" value="Nuo51_FMN-bd_sf"/>
</dbReference>
<dbReference type="PANTHER" id="PTHR43034">
    <property type="entry name" value="ION-TRANSLOCATING OXIDOREDUCTASE COMPLEX SUBUNIT C"/>
    <property type="match status" value="1"/>
</dbReference>
<evidence type="ECO:0000256" key="6">
    <source>
        <dbReference type="ARBA" id="ARBA00023004"/>
    </source>
</evidence>
<keyword evidence="1 8" id="KW-0813">Transport</keyword>
<dbReference type="Proteomes" id="UP000243413">
    <property type="component" value="Chromosome I"/>
</dbReference>
<comment type="cofactor">
    <cofactor evidence="8">
        <name>[4Fe-4S] cluster</name>
        <dbReference type="ChEBI" id="CHEBI:49883"/>
    </cofactor>
    <text evidence="8">Binds 2 [4Fe-4S] clusters per subunit.</text>
</comment>
<feature type="compositionally biased region" description="Polar residues" evidence="9">
    <location>
        <begin position="692"/>
        <end position="702"/>
    </location>
</feature>
<feature type="domain" description="4Fe-4S ferredoxin-type" evidence="10">
    <location>
        <begin position="368"/>
        <end position="398"/>
    </location>
</feature>
<evidence type="ECO:0000256" key="8">
    <source>
        <dbReference type="HAMAP-Rule" id="MF_00461"/>
    </source>
</evidence>
<sequence length="798" mass="85814">MNAATPIRIWDIPGGIHPDENKHQSTQHGIETLPLPNQLILPLQQHLGARAEPAVEIGERVLKGQLIAEASGMISCPLHAPTSGTVTAIGPAPYPHASGLEEWAITLEVDGQDEWTTLAPISDYHALEPATLLEVIRQAGVSGLGGAGFPTSVKLKARPEQKIHTLIVNGTECEPYITADDSAMRYKAREIVAGIEILQHILHPEQVLIGIEDNKPEAIEAMRAAVAEHAPTAAMQVVVFPTKYPSGGEKQLIQILTGKEVPSGGLPADIGMVCQNIGTLLAIHDAVLLGQPLIKRITTLTGAALSHPTNVEALIGTPISHLLAFAGLQPERLYRLVMGGPMMGFTLQSMAAPIIKTTNCLLAGTQDELPPPPPAQPCIRCGLCAEACPAELLPQQLHFFALGKDYDQLKRQNLFDCIECGACSYVCPSSIPLVQYYRAAKSDIRALDLQQHKSDHSKQRFEHRQERLQREAEQKERDRQARADKAARLKAAKEAEAAKASTASASESSASAEPDVARLQAQKPSGLSPEQKQLKIAAATAQMALKKANKQLAANPDNRDLQAQIPELEQAARAAQEAFDKAQGEVATQPAAEPAAGADDAKKLKIEAAMLRANLRKAERAAGDNPSEEQQAEIAKLREEAEAADARVPAAPAVKPPADENLKKAKLDLAMARAAVKKTERELANSPDDETLQAQLATQQESFKAAEAALHEAENNSPIPPPERQKVDKKPVDENLRELKTNLATSKADFKRAERELQAAKDADTDTAPAQEQLTASRAKLDAAAKAFADYMASKETD</sequence>
<keyword evidence="3 8" id="KW-0479">Metal-binding</keyword>
<dbReference type="GO" id="GO:0005886">
    <property type="term" value="C:plasma membrane"/>
    <property type="evidence" value="ECO:0007669"/>
    <property type="project" value="UniProtKB-SubCell"/>
</dbReference>
<feature type="binding site" evidence="8">
    <location>
        <position position="420"/>
    </location>
    <ligand>
        <name>[4Fe-4S] cluster</name>
        <dbReference type="ChEBI" id="CHEBI:49883"/>
        <label>2</label>
    </ligand>
</feature>
<feature type="compositionally biased region" description="Low complexity" evidence="9">
    <location>
        <begin position="567"/>
        <end position="577"/>
    </location>
</feature>
<feature type="compositionally biased region" description="Basic and acidic residues" evidence="9">
    <location>
        <begin position="450"/>
        <end position="497"/>
    </location>
</feature>
<feature type="domain" description="4Fe-4S ferredoxin-type" evidence="10">
    <location>
        <begin position="407"/>
        <end position="437"/>
    </location>
</feature>
<feature type="binding site" evidence="8">
    <location>
        <position position="381"/>
    </location>
    <ligand>
        <name>[4Fe-4S] cluster</name>
        <dbReference type="ChEBI" id="CHEBI:49883"/>
        <label>1</label>
    </ligand>
</feature>
<feature type="compositionally biased region" description="Basic and acidic residues" evidence="9">
    <location>
        <begin position="748"/>
        <end position="764"/>
    </location>
</feature>
<evidence type="ECO:0000313" key="12">
    <source>
        <dbReference type="Proteomes" id="UP000243413"/>
    </source>
</evidence>